<reference evidence="2" key="1">
    <citation type="submission" date="2021-02" db="EMBL/GenBank/DDBJ databases">
        <authorList>
            <person name="Nowell W R."/>
        </authorList>
    </citation>
    <scope>NUCLEOTIDE SEQUENCE</scope>
</reference>
<proteinExistence type="predicted"/>
<accession>A0A814HMN8</accession>
<dbReference type="AlphaFoldDB" id="A0A814HMN8"/>
<feature type="region of interest" description="Disordered" evidence="1">
    <location>
        <begin position="167"/>
        <end position="186"/>
    </location>
</feature>
<dbReference type="EMBL" id="CAJNOW010013861">
    <property type="protein sequence ID" value="CAF1625406.1"/>
    <property type="molecule type" value="Genomic_DNA"/>
</dbReference>
<evidence type="ECO:0000313" key="4">
    <source>
        <dbReference type="Proteomes" id="UP000663855"/>
    </source>
</evidence>
<gene>
    <name evidence="2" type="ORF">CJN711_LOCUS2918</name>
    <name evidence="3" type="ORF">KQP761_LOCUS25266</name>
</gene>
<comment type="caution">
    <text evidence="2">The sequence shown here is derived from an EMBL/GenBank/DDBJ whole genome shotgun (WGS) entry which is preliminary data.</text>
</comment>
<dbReference type="Proteomes" id="UP000663855">
    <property type="component" value="Unassembled WGS sequence"/>
</dbReference>
<dbReference type="OrthoDB" id="10318197at2759"/>
<evidence type="ECO:0000313" key="3">
    <source>
        <dbReference type="EMBL" id="CAF1625406.1"/>
    </source>
</evidence>
<evidence type="ECO:0000256" key="1">
    <source>
        <dbReference type="SAM" id="MobiDB-lite"/>
    </source>
</evidence>
<evidence type="ECO:0000313" key="2">
    <source>
        <dbReference type="EMBL" id="CAF1012927.1"/>
    </source>
</evidence>
<organism evidence="2 4">
    <name type="scientific">Rotaria magnacalcarata</name>
    <dbReference type="NCBI Taxonomy" id="392030"/>
    <lineage>
        <taxon>Eukaryota</taxon>
        <taxon>Metazoa</taxon>
        <taxon>Spiralia</taxon>
        <taxon>Gnathifera</taxon>
        <taxon>Rotifera</taxon>
        <taxon>Eurotatoria</taxon>
        <taxon>Bdelloidea</taxon>
        <taxon>Philodinida</taxon>
        <taxon>Philodinidae</taxon>
        <taxon>Rotaria</taxon>
    </lineage>
</organism>
<name>A0A814HMN8_9BILA</name>
<sequence>MIILHDELLIPLLYRMTNLEKLALYLVECDKSFVDGYQLKRDIIDKMPQLNQFVFNISSTIDLNNEIDLPTNDDIQNTFRDFKNNQITSYINYFAESKKGKCQINSYPVIMRRREVIANNFPDGIFKCVRQVALFDERPFEHEFFLRLQKAFPLMNSLLVNNKKAQNNKLSSESNNNNQQSLNIVI</sequence>
<dbReference type="EMBL" id="CAJNOV010000240">
    <property type="protein sequence ID" value="CAF1012927.1"/>
    <property type="molecule type" value="Genomic_DNA"/>
</dbReference>
<dbReference type="Proteomes" id="UP000663834">
    <property type="component" value="Unassembled WGS sequence"/>
</dbReference>
<protein>
    <submittedName>
        <fullName evidence="2">Uncharacterized protein</fullName>
    </submittedName>
</protein>